<feature type="transmembrane region" description="Helical" evidence="1">
    <location>
        <begin position="372"/>
        <end position="389"/>
    </location>
</feature>
<reference evidence="2 3" key="1">
    <citation type="submission" date="2011-08" db="EMBL/GenBank/DDBJ databases">
        <title>The Genome Sequence of Selenomonas infelix ATCC 43532.</title>
        <authorList>
            <consortium name="The Broad Institute Genome Sequencing Platform"/>
            <person name="Earl A."/>
            <person name="Ward D."/>
            <person name="Feldgarden M."/>
            <person name="Gevers D."/>
            <person name="Izard J."/>
            <person name="Blanton J.M."/>
            <person name="Baranova O.V."/>
            <person name="Dewhirst F.E."/>
            <person name="Young S.K."/>
            <person name="Zeng Q."/>
            <person name="Gargeya S."/>
            <person name="Fitzgerald M."/>
            <person name="Haas B."/>
            <person name="Abouelleil A."/>
            <person name="Alvarado L."/>
            <person name="Arachchi H.M."/>
            <person name="Berlin A."/>
            <person name="Brown A."/>
            <person name="Chapman S.B."/>
            <person name="Chen Z."/>
            <person name="Dunbar C."/>
            <person name="Freedman E."/>
            <person name="Gearin G."/>
            <person name="Gellesch M."/>
            <person name="Goldberg J."/>
            <person name="Griggs A."/>
            <person name="Gujja S."/>
            <person name="Heiman D."/>
            <person name="Howarth C."/>
            <person name="Larson L."/>
            <person name="Lui A."/>
            <person name="MacDonald P.J.P."/>
            <person name="Montmayeur A."/>
            <person name="Murphy C."/>
            <person name="Neiman D."/>
            <person name="Pearson M."/>
            <person name="Priest M."/>
            <person name="Roberts A."/>
            <person name="Saif S."/>
            <person name="Shea T."/>
            <person name="Shenoy N."/>
            <person name="Sisk P."/>
            <person name="Stolte C."/>
            <person name="Sykes S."/>
            <person name="Wortman J."/>
            <person name="Nusbaum C."/>
            <person name="Birren B."/>
        </authorList>
    </citation>
    <scope>NUCLEOTIDE SEQUENCE [LARGE SCALE GENOMIC DNA]</scope>
    <source>
        <strain evidence="2 3">ATCC 43532</strain>
    </source>
</reference>
<evidence type="ECO:0000256" key="1">
    <source>
        <dbReference type="SAM" id="Phobius"/>
    </source>
</evidence>
<dbReference type="PATRIC" id="fig|679201.3.peg.1858"/>
<evidence type="ECO:0008006" key="4">
    <source>
        <dbReference type="Google" id="ProtNLM"/>
    </source>
</evidence>
<feature type="transmembrane region" description="Helical" evidence="1">
    <location>
        <begin position="319"/>
        <end position="337"/>
    </location>
</feature>
<feature type="transmembrane region" description="Helical" evidence="1">
    <location>
        <begin position="224"/>
        <end position="243"/>
    </location>
</feature>
<dbReference type="EMBL" id="ACZM01000018">
    <property type="protein sequence ID" value="EHG19528.1"/>
    <property type="molecule type" value="Genomic_DNA"/>
</dbReference>
<feature type="transmembrane region" description="Helical" evidence="1">
    <location>
        <begin position="51"/>
        <end position="76"/>
    </location>
</feature>
<feature type="transmembrane region" description="Helical" evidence="1">
    <location>
        <begin position="171"/>
        <end position="186"/>
    </location>
</feature>
<accession>G5GRG2</accession>
<name>G5GRG2_9FIRM</name>
<dbReference type="AlphaFoldDB" id="G5GRG2"/>
<feature type="transmembrane region" description="Helical" evidence="1">
    <location>
        <begin position="290"/>
        <end position="307"/>
    </location>
</feature>
<comment type="caution">
    <text evidence="2">The sequence shown here is derived from an EMBL/GenBank/DDBJ whole genome shotgun (WGS) entry which is preliminary data.</text>
</comment>
<dbReference type="STRING" id="679201.HMPREF9334_01843"/>
<keyword evidence="1" id="KW-1133">Transmembrane helix</keyword>
<feature type="transmembrane region" description="Helical" evidence="1">
    <location>
        <begin position="145"/>
        <end position="165"/>
    </location>
</feature>
<protein>
    <recommendedName>
        <fullName evidence="4">EpsG family protein</fullName>
    </recommendedName>
</protein>
<feature type="transmembrane region" description="Helical" evidence="1">
    <location>
        <begin position="195"/>
        <end position="218"/>
    </location>
</feature>
<evidence type="ECO:0000313" key="2">
    <source>
        <dbReference type="EMBL" id="EHG19528.1"/>
    </source>
</evidence>
<keyword evidence="3" id="KW-1185">Reference proteome</keyword>
<sequence>MKKIDVSLWLFGTVFLYPILGIAFSLAYLIYKTLTSWREPFYPSPLKDALLCGLIAGALGYNMLGAGTSDITVYFIQITDYFVNEIPYVLARDADFLYTRDFLFAWAAYARDIHLVPFVVGFSVYAIAFYVLLDQIRRIDRPIAYWKVVLLGVVMVYVVGIFLVINNTRNVFAFVLISFAVYREIVQKKLNFITILFYILPLGLHTAALVLLFVRFIAVPVQRMRWIFLSFAFLMPLFVEFAYEYVSVLGALGILGEFIGRTILKAYFFLNWTEGGFASQVVQYTSYYVQRYYGGFILCVFLLLMFVNRKSECFARVKNNLMTVYLYIVIVMALASLSIVTGAFWRFEALVLLFCPIFLLPCIAEINRPTRYLLALWIPTLLPLVLYTIKYEYNAVAVIESLDAMAGMNYFTILWHGLVGGYAVITSFF</sequence>
<organism evidence="2 3">
    <name type="scientific">Selenomonas infelix ATCC 43532</name>
    <dbReference type="NCBI Taxonomy" id="679201"/>
    <lineage>
        <taxon>Bacteria</taxon>
        <taxon>Bacillati</taxon>
        <taxon>Bacillota</taxon>
        <taxon>Negativicutes</taxon>
        <taxon>Selenomonadales</taxon>
        <taxon>Selenomonadaceae</taxon>
        <taxon>Selenomonas</taxon>
    </lineage>
</organism>
<gene>
    <name evidence="2" type="ORF">HMPREF9334_01843</name>
</gene>
<feature type="transmembrane region" description="Helical" evidence="1">
    <location>
        <begin position="113"/>
        <end position="133"/>
    </location>
</feature>
<keyword evidence="1" id="KW-0812">Transmembrane</keyword>
<keyword evidence="1" id="KW-0472">Membrane</keyword>
<evidence type="ECO:0000313" key="3">
    <source>
        <dbReference type="Proteomes" id="UP000004129"/>
    </source>
</evidence>
<proteinExistence type="predicted"/>
<dbReference type="HOGENOM" id="CLU_639187_0_0_9"/>
<dbReference type="RefSeq" id="WP_006693278.1">
    <property type="nucleotide sequence ID" value="NZ_JH376800.1"/>
</dbReference>
<feature type="transmembrane region" description="Helical" evidence="1">
    <location>
        <begin position="409"/>
        <end position="428"/>
    </location>
</feature>
<dbReference type="Proteomes" id="UP000004129">
    <property type="component" value="Unassembled WGS sequence"/>
</dbReference>
<feature type="transmembrane region" description="Helical" evidence="1">
    <location>
        <begin position="6"/>
        <end position="31"/>
    </location>
</feature>